<gene>
    <name evidence="3" type="ORF">DFJ66_7360</name>
</gene>
<dbReference type="PANTHER" id="PTHR45566:SF2">
    <property type="entry name" value="NARL SUBFAMILY"/>
    <property type="match status" value="1"/>
</dbReference>
<keyword evidence="4" id="KW-1185">Reference proteome</keyword>
<feature type="modified residue" description="4-aspartylphosphate" evidence="1">
    <location>
        <position position="57"/>
    </location>
</feature>
<evidence type="ECO:0000256" key="1">
    <source>
        <dbReference type="PROSITE-ProRule" id="PRU00169"/>
    </source>
</evidence>
<dbReference type="InterPro" id="IPR058245">
    <property type="entry name" value="NreC/VraR/RcsB-like_REC"/>
</dbReference>
<dbReference type="Pfam" id="PF00072">
    <property type="entry name" value="Response_reg"/>
    <property type="match status" value="1"/>
</dbReference>
<dbReference type="PANTHER" id="PTHR45566">
    <property type="entry name" value="HTH-TYPE TRANSCRIPTIONAL REGULATOR YHJB-RELATED"/>
    <property type="match status" value="1"/>
</dbReference>
<dbReference type="AlphaFoldDB" id="A0A495XQT4"/>
<comment type="caution">
    <text evidence="3">The sequence shown here is derived from an EMBL/GenBank/DDBJ whole genome shotgun (WGS) entry which is preliminary data.</text>
</comment>
<organism evidence="3 4">
    <name type="scientific">Saccharothrix variisporea</name>
    <dbReference type="NCBI Taxonomy" id="543527"/>
    <lineage>
        <taxon>Bacteria</taxon>
        <taxon>Bacillati</taxon>
        <taxon>Actinomycetota</taxon>
        <taxon>Actinomycetes</taxon>
        <taxon>Pseudonocardiales</taxon>
        <taxon>Pseudonocardiaceae</taxon>
        <taxon>Saccharothrix</taxon>
    </lineage>
</organism>
<dbReference type="GO" id="GO:0000160">
    <property type="term" value="P:phosphorelay signal transduction system"/>
    <property type="evidence" value="ECO:0007669"/>
    <property type="project" value="InterPro"/>
</dbReference>
<dbReference type="Gene3D" id="3.40.50.2300">
    <property type="match status" value="1"/>
</dbReference>
<reference evidence="3 4" key="1">
    <citation type="submission" date="2018-10" db="EMBL/GenBank/DDBJ databases">
        <title>Sequencing the genomes of 1000 actinobacteria strains.</title>
        <authorList>
            <person name="Klenk H.-P."/>
        </authorList>
    </citation>
    <scope>NUCLEOTIDE SEQUENCE [LARGE SCALE GENOMIC DNA]</scope>
    <source>
        <strain evidence="3 4">DSM 43911</strain>
    </source>
</reference>
<sequence>MKAPLRVLICDDDTLIGEALHDVLTAEPDLSVVAVARTADDAIALAERHSPDVAVLDVRMPGGGGPRVAREIRRRSPSTRLMAFSAHVDVAVVDEMRREGVLEYLVKGATNADIVATVRRVGRT</sequence>
<dbReference type="SUPFAM" id="SSF52172">
    <property type="entry name" value="CheY-like"/>
    <property type="match status" value="1"/>
</dbReference>
<evidence type="ECO:0000313" key="3">
    <source>
        <dbReference type="EMBL" id="RKT74018.1"/>
    </source>
</evidence>
<dbReference type="InterPro" id="IPR011006">
    <property type="entry name" value="CheY-like_superfamily"/>
</dbReference>
<dbReference type="PROSITE" id="PS50110">
    <property type="entry name" value="RESPONSE_REGULATORY"/>
    <property type="match status" value="1"/>
</dbReference>
<dbReference type="InterPro" id="IPR051015">
    <property type="entry name" value="EvgA-like"/>
</dbReference>
<proteinExistence type="predicted"/>
<accession>A0A495XQT4</accession>
<evidence type="ECO:0000259" key="2">
    <source>
        <dbReference type="PROSITE" id="PS50110"/>
    </source>
</evidence>
<dbReference type="Proteomes" id="UP000272729">
    <property type="component" value="Unassembled WGS sequence"/>
</dbReference>
<protein>
    <submittedName>
        <fullName evidence="3">Response regulator receiver domain-containing protein</fullName>
    </submittedName>
</protein>
<evidence type="ECO:0000313" key="4">
    <source>
        <dbReference type="Proteomes" id="UP000272729"/>
    </source>
</evidence>
<dbReference type="SMART" id="SM00448">
    <property type="entry name" value="REC"/>
    <property type="match status" value="1"/>
</dbReference>
<feature type="domain" description="Response regulatory" evidence="2">
    <location>
        <begin position="6"/>
        <end position="122"/>
    </location>
</feature>
<name>A0A495XQT4_9PSEU</name>
<dbReference type="CDD" id="cd17535">
    <property type="entry name" value="REC_NarL-like"/>
    <property type="match status" value="1"/>
</dbReference>
<dbReference type="RefSeq" id="WP_246030051.1">
    <property type="nucleotide sequence ID" value="NZ_JBIUBA010000027.1"/>
</dbReference>
<dbReference type="InterPro" id="IPR001789">
    <property type="entry name" value="Sig_transdc_resp-reg_receiver"/>
</dbReference>
<dbReference type="EMBL" id="RBXR01000001">
    <property type="protein sequence ID" value="RKT74018.1"/>
    <property type="molecule type" value="Genomic_DNA"/>
</dbReference>
<keyword evidence="1" id="KW-0597">Phosphoprotein</keyword>